<dbReference type="Gene3D" id="3.10.180.10">
    <property type="entry name" value="2,3-Dihydroxybiphenyl 1,2-Dioxygenase, domain 1"/>
    <property type="match status" value="1"/>
</dbReference>
<dbReference type="PANTHER" id="PTHR33990:SF2">
    <property type="entry name" value="PHNB-LIKE DOMAIN-CONTAINING PROTEIN"/>
    <property type="match status" value="1"/>
</dbReference>
<dbReference type="Pfam" id="PF06983">
    <property type="entry name" value="3-dmu-9_3-mt"/>
    <property type="match status" value="1"/>
</dbReference>
<evidence type="ECO:0000259" key="1">
    <source>
        <dbReference type="Pfam" id="PF06983"/>
    </source>
</evidence>
<keyword evidence="3" id="KW-1185">Reference proteome</keyword>
<protein>
    <submittedName>
        <fullName evidence="2">VOC family protein</fullName>
    </submittedName>
</protein>
<dbReference type="SUPFAM" id="SSF54593">
    <property type="entry name" value="Glyoxalase/Bleomycin resistance protein/Dihydroxybiphenyl dioxygenase"/>
    <property type="match status" value="1"/>
</dbReference>
<organism evidence="2 3">
    <name type="scientific">Paenibacillus chartarius</name>
    <dbReference type="NCBI Taxonomy" id="747481"/>
    <lineage>
        <taxon>Bacteria</taxon>
        <taxon>Bacillati</taxon>
        <taxon>Bacillota</taxon>
        <taxon>Bacilli</taxon>
        <taxon>Bacillales</taxon>
        <taxon>Paenibacillaceae</taxon>
        <taxon>Paenibacillus</taxon>
    </lineage>
</organism>
<sequence length="166" mass="18681">MASKVTKIAPCLWFNTEAEEAAQLYTSIFKNSSIDNVIRYGKERHETPGIAEGDVMTVTFTLEGQTYTALNGGPQFRFNEAISFAVHCDTQEEIDYFWEKLSEGGDESAQVCGWLKDKFGVSWQVVPTALFAMLNDPDSGKSERVTKAMLKMRKMDIRRLEEAYAG</sequence>
<name>A0ABV6DEG6_9BACL</name>
<comment type="caution">
    <text evidence="2">The sequence shown here is derived from an EMBL/GenBank/DDBJ whole genome shotgun (WGS) entry which is preliminary data.</text>
</comment>
<dbReference type="EMBL" id="JBHLWN010000008">
    <property type="protein sequence ID" value="MFC0211010.1"/>
    <property type="molecule type" value="Genomic_DNA"/>
</dbReference>
<dbReference type="InterPro" id="IPR029068">
    <property type="entry name" value="Glyas_Bleomycin-R_OHBP_Dase"/>
</dbReference>
<dbReference type="InterPro" id="IPR028973">
    <property type="entry name" value="PhnB-like"/>
</dbReference>
<dbReference type="Proteomes" id="UP001589776">
    <property type="component" value="Unassembled WGS sequence"/>
</dbReference>
<proteinExistence type="predicted"/>
<feature type="domain" description="PhnB-like" evidence="1">
    <location>
        <begin position="7"/>
        <end position="126"/>
    </location>
</feature>
<dbReference type="PANTHER" id="PTHR33990">
    <property type="entry name" value="PROTEIN YJDN-RELATED"/>
    <property type="match status" value="1"/>
</dbReference>
<dbReference type="RefSeq" id="WP_377467682.1">
    <property type="nucleotide sequence ID" value="NZ_JBHLWN010000008.1"/>
</dbReference>
<accession>A0ABV6DEG6</accession>
<dbReference type="CDD" id="cd06588">
    <property type="entry name" value="PhnB_like"/>
    <property type="match status" value="1"/>
</dbReference>
<evidence type="ECO:0000313" key="3">
    <source>
        <dbReference type="Proteomes" id="UP001589776"/>
    </source>
</evidence>
<reference evidence="2 3" key="1">
    <citation type="submission" date="2024-09" db="EMBL/GenBank/DDBJ databases">
        <authorList>
            <person name="Sun Q."/>
            <person name="Mori K."/>
        </authorList>
    </citation>
    <scope>NUCLEOTIDE SEQUENCE [LARGE SCALE GENOMIC DNA]</scope>
    <source>
        <strain evidence="2 3">CCM 7759</strain>
    </source>
</reference>
<dbReference type="PIRSF" id="PIRSF021700">
    <property type="entry name" value="3_dmu_93_MTrfase"/>
    <property type="match status" value="1"/>
</dbReference>
<evidence type="ECO:0000313" key="2">
    <source>
        <dbReference type="EMBL" id="MFC0211010.1"/>
    </source>
</evidence>
<dbReference type="InterPro" id="IPR009725">
    <property type="entry name" value="3_dmu_93_MTrfase"/>
</dbReference>
<gene>
    <name evidence="2" type="ORF">ACFFK0_00875</name>
</gene>